<evidence type="ECO:0000256" key="2">
    <source>
        <dbReference type="ARBA" id="ARBA00022801"/>
    </source>
</evidence>
<dbReference type="PROSITE" id="PS00137">
    <property type="entry name" value="SUBTILASE_HIS"/>
    <property type="match status" value="1"/>
</dbReference>
<dbReference type="InterPro" id="IPR034182">
    <property type="entry name" value="Kexin/furin"/>
</dbReference>
<dbReference type="SUPFAM" id="SSF52743">
    <property type="entry name" value="Subtilisin-like"/>
    <property type="match status" value="1"/>
</dbReference>
<keyword evidence="1 5" id="KW-0645">Protease</keyword>
<dbReference type="PROSITE" id="PS51892">
    <property type="entry name" value="SUBTILASE"/>
    <property type="match status" value="1"/>
</dbReference>
<feature type="compositionally biased region" description="Polar residues" evidence="7">
    <location>
        <begin position="24"/>
        <end position="47"/>
    </location>
</feature>
<dbReference type="Pfam" id="PF00082">
    <property type="entry name" value="Peptidase_S8"/>
    <property type="match status" value="1"/>
</dbReference>
<dbReference type="InterPro" id="IPR036852">
    <property type="entry name" value="Peptidase_S8/S53_dom_sf"/>
</dbReference>
<dbReference type="Gene3D" id="3.40.50.200">
    <property type="entry name" value="Peptidase S8/S53 domain"/>
    <property type="match status" value="1"/>
</dbReference>
<evidence type="ECO:0000256" key="7">
    <source>
        <dbReference type="SAM" id="MobiDB-lite"/>
    </source>
</evidence>
<feature type="active site" description="Charge relay system" evidence="4 5">
    <location>
        <position position="198"/>
    </location>
</feature>
<dbReference type="InterPro" id="IPR023827">
    <property type="entry name" value="Peptidase_S8_Asp-AS"/>
</dbReference>
<sequence length="454" mass="49818">QERQQSRWWVTVCSETKRQCSGPADSTASSGHVRISRNQSDPLQLTHSKGKSVSERNGNVQGLSTLALPQNQQEHPLILLLTLEPPLKHRGAQGVRLLRYSRAVLASALELSARSLAAHPGSWHCSDNTHHCQSDMNIVGAWKRGYTGKNVVVTILDDGIERNHPDLMQNYDSQASFDVNGNDFDPMPRYDASNENKHGTRCAGEVAATANNSHCTVGIAFNAKIGGVRMLDGDVTDMVEAKSLSLNPQHIHIYSASWGPDDDGKTVDGPASLARQAFENGIRMGRRGLGSVFVWASGNGGRSRDHCSCDGYTNSIYTISISSTAESGKKPWYLEECASTLATTYSSGESYDRKIITTDLRQRCTDSHTGTSASAPMAAGIIALALEANPFLTWRDIQHIIVRTSRAGHLNANDWKTNAAGYKGEVTRNNLPFFHACWGRKKKMRRKREICLLL</sequence>
<dbReference type="AlphaFoldDB" id="A0A8B9SB52"/>
<dbReference type="GO" id="GO:0016486">
    <property type="term" value="P:peptide hormone processing"/>
    <property type="evidence" value="ECO:0007669"/>
    <property type="project" value="TreeGrafter"/>
</dbReference>
<dbReference type="GO" id="GO:0000139">
    <property type="term" value="C:Golgi membrane"/>
    <property type="evidence" value="ECO:0007669"/>
    <property type="project" value="TreeGrafter"/>
</dbReference>
<evidence type="ECO:0000313" key="10">
    <source>
        <dbReference type="Proteomes" id="UP000694424"/>
    </source>
</evidence>
<keyword evidence="2 5" id="KW-0378">Hydrolase</keyword>
<dbReference type="PANTHER" id="PTHR42884">
    <property type="entry name" value="PROPROTEIN CONVERTASE SUBTILISIN/KEXIN-RELATED"/>
    <property type="match status" value="1"/>
</dbReference>
<organism evidence="9 10">
    <name type="scientific">Apteryx owenii</name>
    <name type="common">Little spotted kiwi</name>
    <dbReference type="NCBI Taxonomy" id="8824"/>
    <lineage>
        <taxon>Eukaryota</taxon>
        <taxon>Metazoa</taxon>
        <taxon>Chordata</taxon>
        <taxon>Craniata</taxon>
        <taxon>Vertebrata</taxon>
        <taxon>Euteleostomi</taxon>
        <taxon>Archelosauria</taxon>
        <taxon>Archosauria</taxon>
        <taxon>Dinosauria</taxon>
        <taxon>Saurischia</taxon>
        <taxon>Theropoda</taxon>
        <taxon>Coelurosauria</taxon>
        <taxon>Aves</taxon>
        <taxon>Palaeognathae</taxon>
        <taxon>Apterygiformes</taxon>
        <taxon>Apterygidae</taxon>
        <taxon>Apteryx</taxon>
    </lineage>
</organism>
<dbReference type="PROSITE" id="PS00136">
    <property type="entry name" value="SUBTILASE_ASP"/>
    <property type="match status" value="1"/>
</dbReference>
<evidence type="ECO:0000259" key="8">
    <source>
        <dbReference type="Pfam" id="PF00082"/>
    </source>
</evidence>
<dbReference type="GO" id="GO:0004252">
    <property type="term" value="F:serine-type endopeptidase activity"/>
    <property type="evidence" value="ECO:0007669"/>
    <property type="project" value="UniProtKB-UniRule"/>
</dbReference>
<dbReference type="PRINTS" id="PR00723">
    <property type="entry name" value="SUBTILISIN"/>
</dbReference>
<dbReference type="GO" id="GO:0005802">
    <property type="term" value="C:trans-Golgi network"/>
    <property type="evidence" value="ECO:0007669"/>
    <property type="project" value="TreeGrafter"/>
</dbReference>
<proteinExistence type="inferred from homology"/>
<dbReference type="InterPro" id="IPR023828">
    <property type="entry name" value="Peptidase_S8_Ser-AS"/>
</dbReference>
<feature type="domain" description="Peptidase S8/S53" evidence="8">
    <location>
        <begin position="148"/>
        <end position="408"/>
    </location>
</feature>
<dbReference type="FunFam" id="3.40.50.200:FF:000002">
    <property type="entry name" value="Proprotein convertase subtilisin/kexin type 5"/>
    <property type="match status" value="1"/>
</dbReference>
<evidence type="ECO:0000256" key="1">
    <source>
        <dbReference type="ARBA" id="ARBA00022670"/>
    </source>
</evidence>
<dbReference type="PANTHER" id="PTHR42884:SF7">
    <property type="entry name" value="PROPROTEIN CONVERTASE SUBTILISIN_KEXIN TYPE 5"/>
    <property type="match status" value="1"/>
</dbReference>
<dbReference type="PROSITE" id="PS00138">
    <property type="entry name" value="SUBTILASE_SER"/>
    <property type="match status" value="1"/>
</dbReference>
<keyword evidence="3 5" id="KW-0720">Serine protease</keyword>
<dbReference type="InterPro" id="IPR022398">
    <property type="entry name" value="Peptidase_S8_His-AS"/>
</dbReference>
<reference evidence="9" key="1">
    <citation type="submission" date="2025-08" db="UniProtKB">
        <authorList>
            <consortium name="Ensembl"/>
        </authorList>
    </citation>
    <scope>IDENTIFICATION</scope>
</reference>
<dbReference type="Proteomes" id="UP000694424">
    <property type="component" value="Unplaced"/>
</dbReference>
<keyword evidence="10" id="KW-1185">Reference proteome</keyword>
<protein>
    <recommendedName>
        <fullName evidence="8">Peptidase S8/S53 domain-containing protein</fullName>
    </recommendedName>
</protein>
<evidence type="ECO:0000256" key="3">
    <source>
        <dbReference type="ARBA" id="ARBA00022825"/>
    </source>
</evidence>
<feature type="region of interest" description="Disordered" evidence="7">
    <location>
        <begin position="20"/>
        <end position="57"/>
    </location>
</feature>
<dbReference type="InterPro" id="IPR000209">
    <property type="entry name" value="Peptidase_S8/S53_dom"/>
</dbReference>
<evidence type="ECO:0000256" key="5">
    <source>
        <dbReference type="PROSITE-ProRule" id="PRU01240"/>
    </source>
</evidence>
<comment type="similarity">
    <text evidence="5 6">Belongs to the peptidase S8 family.</text>
</comment>
<evidence type="ECO:0000256" key="4">
    <source>
        <dbReference type="PIRSR" id="PIRSR615500-1"/>
    </source>
</evidence>
<accession>A0A8B9SB52</accession>
<dbReference type="Ensembl" id="ENSAOWT00000020433.1">
    <property type="protein sequence ID" value="ENSAOWP00000018010.1"/>
    <property type="gene ID" value="ENSAOWG00000012297.1"/>
</dbReference>
<reference evidence="9" key="2">
    <citation type="submission" date="2025-09" db="UniProtKB">
        <authorList>
            <consortium name="Ensembl"/>
        </authorList>
    </citation>
    <scope>IDENTIFICATION</scope>
</reference>
<evidence type="ECO:0000256" key="6">
    <source>
        <dbReference type="RuleBase" id="RU003355"/>
    </source>
</evidence>
<name>A0A8B9SB52_APTOW</name>
<dbReference type="CDD" id="cd04059">
    <property type="entry name" value="Peptidases_S8_Protein_convertases_Kexins_Furin-like"/>
    <property type="match status" value="1"/>
</dbReference>
<dbReference type="InterPro" id="IPR015500">
    <property type="entry name" value="Peptidase_S8_subtilisin-rel"/>
</dbReference>
<feature type="active site" description="Charge relay system" evidence="4 5">
    <location>
        <position position="157"/>
    </location>
</feature>
<evidence type="ECO:0000313" key="9">
    <source>
        <dbReference type="Ensembl" id="ENSAOWP00000018010.1"/>
    </source>
</evidence>
<feature type="active site" description="Charge relay system" evidence="4 5">
    <location>
        <position position="372"/>
    </location>
</feature>